<reference evidence="3 4" key="1">
    <citation type="submission" date="2015-07" db="EMBL/GenBank/DDBJ databases">
        <title>Draft genome of Bellilinea caldifistulae DSM 17877.</title>
        <authorList>
            <person name="Hemp J."/>
            <person name="Ward L.M."/>
            <person name="Pace L.A."/>
            <person name="Fischer W.W."/>
        </authorList>
    </citation>
    <scope>NUCLEOTIDE SEQUENCE [LARGE SCALE GENOMIC DNA]</scope>
    <source>
        <strain evidence="3 4">GOMI-1</strain>
    </source>
</reference>
<name>A0A0P6XCR0_9CHLR</name>
<dbReference type="SUPFAM" id="SSF53756">
    <property type="entry name" value="UDP-Glycosyltransferase/glycogen phosphorylase"/>
    <property type="match status" value="1"/>
</dbReference>
<evidence type="ECO:0000313" key="4">
    <source>
        <dbReference type="Proteomes" id="UP000050514"/>
    </source>
</evidence>
<dbReference type="PANTHER" id="PTHR45918">
    <property type="entry name" value="ALPHA-1,3/1,6-MANNOSYLTRANSFERASE ALG2"/>
    <property type="match status" value="1"/>
</dbReference>
<evidence type="ECO:0000256" key="1">
    <source>
        <dbReference type="ARBA" id="ARBA00022679"/>
    </source>
</evidence>
<dbReference type="Gene3D" id="3.40.50.2000">
    <property type="entry name" value="Glycogen Phosphorylase B"/>
    <property type="match status" value="2"/>
</dbReference>
<dbReference type="STRING" id="360411.AC812_02100"/>
<keyword evidence="1" id="KW-0808">Transferase</keyword>
<organism evidence="3 4">
    <name type="scientific">Bellilinea caldifistulae</name>
    <dbReference type="NCBI Taxonomy" id="360411"/>
    <lineage>
        <taxon>Bacteria</taxon>
        <taxon>Bacillati</taxon>
        <taxon>Chloroflexota</taxon>
        <taxon>Anaerolineae</taxon>
        <taxon>Anaerolineales</taxon>
        <taxon>Anaerolineaceae</taxon>
        <taxon>Bellilinea</taxon>
    </lineage>
</organism>
<gene>
    <name evidence="3" type="ORF">AC812_02100</name>
</gene>
<dbReference type="InterPro" id="IPR001296">
    <property type="entry name" value="Glyco_trans_1"/>
</dbReference>
<sequence>MNSIIRVSDLVRLRKLNEIIAQDIINQQPDLVFVEPCRFENTPSLIRFLSDLPNVYYCHEPFRVLYEQAPQRPYYKDETRLRKAINRVDPFLIYYKAMAKRNDLFNIQKAGHVYVNSGYTKFQVQSIYQIHAEVNYLGVDTDKFKPLTGVQKTNMIISVGSLTPLKGFDFIIRSISLIPPHHQPILVISSNFSNPEEFHYLNNLANQLGVKVQFLEGIPDEKLVELYNQAVLTAYAPHREPFGLVALESMACATPVVGVKEGGLLETIQDRISGRLVERNEEIFARAVFEFLSNPQTSLEYGQNGYRRVQEKWSWDAAVRNIECNFINSVERKPQL</sequence>
<keyword evidence="4" id="KW-1185">Reference proteome</keyword>
<feature type="domain" description="Glycosyl transferase family 1" evidence="2">
    <location>
        <begin position="144"/>
        <end position="307"/>
    </location>
</feature>
<protein>
    <recommendedName>
        <fullName evidence="2">Glycosyl transferase family 1 domain-containing protein</fullName>
    </recommendedName>
</protein>
<accession>A0A0P6XCR0</accession>
<dbReference type="AlphaFoldDB" id="A0A0P6XCR0"/>
<evidence type="ECO:0000313" key="3">
    <source>
        <dbReference type="EMBL" id="KPL78029.1"/>
    </source>
</evidence>
<dbReference type="GO" id="GO:0012505">
    <property type="term" value="C:endomembrane system"/>
    <property type="evidence" value="ECO:0007669"/>
    <property type="project" value="TreeGrafter"/>
</dbReference>
<dbReference type="Pfam" id="PF00534">
    <property type="entry name" value="Glycos_transf_1"/>
    <property type="match status" value="1"/>
</dbReference>
<dbReference type="GO" id="GO:0004378">
    <property type="term" value="F:GDP-Man:Man(1)GlcNAc(2)-PP-Dol alpha-1,3-mannosyltransferase activity"/>
    <property type="evidence" value="ECO:0007669"/>
    <property type="project" value="InterPro"/>
</dbReference>
<dbReference type="CDD" id="cd03801">
    <property type="entry name" value="GT4_PimA-like"/>
    <property type="match status" value="1"/>
</dbReference>
<evidence type="ECO:0000259" key="2">
    <source>
        <dbReference type="Pfam" id="PF00534"/>
    </source>
</evidence>
<dbReference type="InterPro" id="IPR027054">
    <property type="entry name" value="ALG2"/>
</dbReference>
<proteinExistence type="predicted"/>
<dbReference type="Proteomes" id="UP000050514">
    <property type="component" value="Unassembled WGS sequence"/>
</dbReference>
<dbReference type="EMBL" id="LGHJ01000007">
    <property type="protein sequence ID" value="KPL78029.1"/>
    <property type="molecule type" value="Genomic_DNA"/>
</dbReference>
<dbReference type="PANTHER" id="PTHR45918:SF1">
    <property type="entry name" value="ALPHA-1,3_1,6-MANNOSYLTRANSFERASE ALG2"/>
    <property type="match status" value="1"/>
</dbReference>
<comment type="caution">
    <text evidence="3">The sequence shown here is derived from an EMBL/GenBank/DDBJ whole genome shotgun (WGS) entry which is preliminary data.</text>
</comment>